<accession>A0A061RVP2</accession>
<name>A0A061RVP2_9CHLO</name>
<sequence length="62" mass="6954">DEDSLNKTRVKLTTELHSQPSYPLRSQRTREYSNEVRLDLAAQGTATGGESVEPCTFWAGVR</sequence>
<dbReference type="AlphaFoldDB" id="A0A061RVP2"/>
<feature type="non-terminal residue" evidence="1">
    <location>
        <position position="1"/>
    </location>
</feature>
<dbReference type="EMBL" id="GBEZ01008597">
    <property type="protein sequence ID" value="JAC76952.1"/>
    <property type="molecule type" value="Transcribed_RNA"/>
</dbReference>
<reference evidence="1" key="1">
    <citation type="submission" date="2014-05" db="EMBL/GenBank/DDBJ databases">
        <title>The transcriptome of the halophilic microalga Tetraselmis sp. GSL018 isolated from the Great Salt Lake, Utah.</title>
        <authorList>
            <person name="Jinkerson R.E."/>
            <person name="D'Adamo S."/>
            <person name="Posewitz M.C."/>
        </authorList>
    </citation>
    <scope>NUCLEOTIDE SEQUENCE</scope>
    <source>
        <strain evidence="1">GSL018</strain>
    </source>
</reference>
<evidence type="ECO:0000313" key="1">
    <source>
        <dbReference type="EMBL" id="JAC76952.1"/>
    </source>
</evidence>
<organism evidence="1">
    <name type="scientific">Tetraselmis sp. GSL018</name>
    <dbReference type="NCBI Taxonomy" id="582737"/>
    <lineage>
        <taxon>Eukaryota</taxon>
        <taxon>Viridiplantae</taxon>
        <taxon>Chlorophyta</taxon>
        <taxon>core chlorophytes</taxon>
        <taxon>Chlorodendrophyceae</taxon>
        <taxon>Chlorodendrales</taxon>
        <taxon>Chlorodendraceae</taxon>
        <taxon>Tetraselmis</taxon>
    </lineage>
</organism>
<proteinExistence type="predicted"/>
<gene>
    <name evidence="1" type="ORF">TSPGSL018_18841</name>
</gene>
<protein>
    <submittedName>
        <fullName evidence="1">Uncharacterized protein</fullName>
    </submittedName>
</protein>